<dbReference type="AlphaFoldDB" id="A0A2G9HDR2"/>
<dbReference type="GO" id="GO:0017159">
    <property type="term" value="F:pantetheine hydrolase activity"/>
    <property type="evidence" value="ECO:0007669"/>
    <property type="project" value="UniProtKB-EC"/>
</dbReference>
<dbReference type="EMBL" id="NKXS01002034">
    <property type="protein sequence ID" value="PIN15656.1"/>
    <property type="molecule type" value="Genomic_DNA"/>
</dbReference>
<dbReference type="EC" id="3.5.1.92" evidence="1"/>
<reference evidence="2" key="1">
    <citation type="journal article" date="2018" name="Gigascience">
        <title>Genome assembly of the Pink Ipe (Handroanthus impetiginosus, Bignoniaceae), a highly valued, ecologically keystone Neotropical timber forest tree.</title>
        <authorList>
            <person name="Silva-Junior O.B."/>
            <person name="Grattapaglia D."/>
            <person name="Novaes E."/>
            <person name="Collevatti R.G."/>
        </authorList>
    </citation>
    <scope>NUCLEOTIDE SEQUENCE [LARGE SCALE GENOMIC DNA]</scope>
    <source>
        <strain evidence="2">cv. UFG-1</strain>
    </source>
</reference>
<evidence type="ECO:0000313" key="1">
    <source>
        <dbReference type="EMBL" id="PIN15656.1"/>
    </source>
</evidence>
<sequence length="172" mass="20239">MVKSVQLFSKPKWHSVGLTKNGNKLVRYLRTVMTKNIHIKRLDEALWAYRTAFKTPIGMSPYNLVFGKACHLPIELEHNAYWAIRKLNFDMQTVGEKRLLQLNELDKFRLQAYENAKIYKEKNETMASQEDSVELENENSRNRFKMNAQRIKHYWGGVVDHQHTSVTLNDVD</sequence>
<dbReference type="OrthoDB" id="1903608at2759"/>
<proteinExistence type="predicted"/>
<evidence type="ECO:0000313" key="2">
    <source>
        <dbReference type="Proteomes" id="UP000231279"/>
    </source>
</evidence>
<dbReference type="Gene3D" id="3.30.420.10">
    <property type="entry name" value="Ribonuclease H-like superfamily/Ribonuclease H"/>
    <property type="match status" value="1"/>
</dbReference>
<dbReference type="GO" id="GO:0003676">
    <property type="term" value="F:nucleic acid binding"/>
    <property type="evidence" value="ECO:0007669"/>
    <property type="project" value="InterPro"/>
</dbReference>
<keyword evidence="2" id="KW-1185">Reference proteome</keyword>
<name>A0A2G9HDR2_9LAMI</name>
<dbReference type="InterPro" id="IPR036397">
    <property type="entry name" value="RNaseH_sf"/>
</dbReference>
<comment type="caution">
    <text evidence="1">The sequence shown here is derived from an EMBL/GenBank/DDBJ whole genome shotgun (WGS) entry which is preliminary data.</text>
</comment>
<organism evidence="1 2">
    <name type="scientific">Handroanthus impetiginosus</name>
    <dbReference type="NCBI Taxonomy" id="429701"/>
    <lineage>
        <taxon>Eukaryota</taxon>
        <taxon>Viridiplantae</taxon>
        <taxon>Streptophyta</taxon>
        <taxon>Embryophyta</taxon>
        <taxon>Tracheophyta</taxon>
        <taxon>Spermatophyta</taxon>
        <taxon>Magnoliopsida</taxon>
        <taxon>eudicotyledons</taxon>
        <taxon>Gunneridae</taxon>
        <taxon>Pentapetalae</taxon>
        <taxon>asterids</taxon>
        <taxon>lamiids</taxon>
        <taxon>Lamiales</taxon>
        <taxon>Bignoniaceae</taxon>
        <taxon>Crescentiina</taxon>
        <taxon>Tabebuia alliance</taxon>
        <taxon>Handroanthus</taxon>
    </lineage>
</organism>
<dbReference type="Proteomes" id="UP000231279">
    <property type="component" value="Unassembled WGS sequence"/>
</dbReference>
<gene>
    <name evidence="1" type="ORF">CDL12_11698</name>
</gene>
<accession>A0A2G9HDR2</accession>
<dbReference type="STRING" id="429701.A0A2G9HDR2"/>
<keyword evidence="1" id="KW-0378">Hydrolase</keyword>
<protein>
    <submittedName>
        <fullName evidence="1">Pantetheine hydrolase</fullName>
        <ecNumber evidence="1">3.5.1.92</ecNumber>
    </submittedName>
</protein>